<keyword evidence="2" id="KW-0812">Transmembrane</keyword>
<feature type="transmembrane region" description="Helical" evidence="2">
    <location>
        <begin position="12"/>
        <end position="42"/>
    </location>
</feature>
<evidence type="ECO:0000259" key="3">
    <source>
        <dbReference type="Pfam" id="PF01957"/>
    </source>
</evidence>
<feature type="region of interest" description="Disordered" evidence="1">
    <location>
        <begin position="149"/>
        <end position="169"/>
    </location>
</feature>
<evidence type="ECO:0000313" key="5">
    <source>
        <dbReference type="Proteomes" id="UP001589748"/>
    </source>
</evidence>
<evidence type="ECO:0000256" key="1">
    <source>
        <dbReference type="SAM" id="MobiDB-lite"/>
    </source>
</evidence>
<dbReference type="Proteomes" id="UP001589748">
    <property type="component" value="Unassembled WGS sequence"/>
</dbReference>
<dbReference type="RefSeq" id="WP_380134343.1">
    <property type="nucleotide sequence ID" value="NZ_JBHLUI010000001.1"/>
</dbReference>
<protein>
    <submittedName>
        <fullName evidence="4">NfeD family protein</fullName>
    </submittedName>
</protein>
<feature type="domain" description="NfeD-like C-terminal" evidence="3">
    <location>
        <begin position="92"/>
        <end position="145"/>
    </location>
</feature>
<dbReference type="InterPro" id="IPR012340">
    <property type="entry name" value="NA-bd_OB-fold"/>
</dbReference>
<accession>A0ABV5LXT5</accession>
<evidence type="ECO:0000313" key="4">
    <source>
        <dbReference type="EMBL" id="MFB9378806.1"/>
    </source>
</evidence>
<name>A0ABV5LXT5_9ACTN</name>
<sequence length="169" mass="17274">MEILDLILERSWLIWIAAALILGVLEMTAIDLVFAMLAGGALAGALADALGLEFVGQVLIASAAAGLLIGTIRPVLLRRLRMPPTGTTNSPALVGRTALVIAEVSNRGGLVKLVGETWSARSAGPVFAEGSDVVVTAIDGATAVVGAAVPTDPTVQTRPTDPPNLSKES</sequence>
<gene>
    <name evidence="4" type="ORF">ACFFVI_17745</name>
</gene>
<keyword evidence="2" id="KW-0472">Membrane</keyword>
<dbReference type="Pfam" id="PF01957">
    <property type="entry name" value="NfeD"/>
    <property type="match status" value="1"/>
</dbReference>
<dbReference type="Gene3D" id="2.40.50.140">
    <property type="entry name" value="Nucleic acid-binding proteins"/>
    <property type="match status" value="1"/>
</dbReference>
<dbReference type="EMBL" id="JBHMDM010000012">
    <property type="protein sequence ID" value="MFB9378806.1"/>
    <property type="molecule type" value="Genomic_DNA"/>
</dbReference>
<keyword evidence="2" id="KW-1133">Transmembrane helix</keyword>
<dbReference type="SUPFAM" id="SSF141322">
    <property type="entry name" value="NfeD domain-like"/>
    <property type="match status" value="1"/>
</dbReference>
<keyword evidence="5" id="KW-1185">Reference proteome</keyword>
<proteinExistence type="predicted"/>
<comment type="caution">
    <text evidence="4">The sequence shown here is derived from an EMBL/GenBank/DDBJ whole genome shotgun (WGS) entry which is preliminary data.</text>
</comment>
<organism evidence="4 5">
    <name type="scientific">Kineococcus gynurae</name>
    <dbReference type="NCBI Taxonomy" id="452979"/>
    <lineage>
        <taxon>Bacteria</taxon>
        <taxon>Bacillati</taxon>
        <taxon>Actinomycetota</taxon>
        <taxon>Actinomycetes</taxon>
        <taxon>Kineosporiales</taxon>
        <taxon>Kineosporiaceae</taxon>
        <taxon>Kineococcus</taxon>
    </lineage>
</organism>
<feature type="transmembrane region" description="Helical" evidence="2">
    <location>
        <begin position="54"/>
        <end position="72"/>
    </location>
</feature>
<evidence type="ECO:0000256" key="2">
    <source>
        <dbReference type="SAM" id="Phobius"/>
    </source>
</evidence>
<reference evidence="4 5" key="1">
    <citation type="submission" date="2024-09" db="EMBL/GenBank/DDBJ databases">
        <authorList>
            <person name="Sun Q."/>
            <person name="Mori K."/>
        </authorList>
    </citation>
    <scope>NUCLEOTIDE SEQUENCE [LARGE SCALE GENOMIC DNA]</scope>
    <source>
        <strain evidence="4 5">TISTR 1856</strain>
    </source>
</reference>
<dbReference type="InterPro" id="IPR002810">
    <property type="entry name" value="NfeD-like_C"/>
</dbReference>